<feature type="region of interest" description="Disordered" evidence="2">
    <location>
        <begin position="260"/>
        <end position="287"/>
    </location>
</feature>
<feature type="coiled-coil region" evidence="1">
    <location>
        <begin position="196"/>
        <end position="223"/>
    </location>
</feature>
<dbReference type="STRING" id="1882483.A0A317Y0U3"/>
<gene>
    <name evidence="3" type="ORF">BCV70DRAFT_197955</name>
</gene>
<dbReference type="OrthoDB" id="407410at2759"/>
<name>A0A317Y0U3_9BASI</name>
<feature type="region of interest" description="Disordered" evidence="2">
    <location>
        <begin position="833"/>
        <end position="858"/>
    </location>
</feature>
<dbReference type="EMBL" id="KZ819188">
    <property type="protein sequence ID" value="PWZ03758.1"/>
    <property type="molecule type" value="Genomic_DNA"/>
</dbReference>
<dbReference type="PANTHER" id="PTHR13520:SF0">
    <property type="entry name" value="RAD50-INTERACTING PROTEIN 1"/>
    <property type="match status" value="1"/>
</dbReference>
<evidence type="ECO:0000256" key="1">
    <source>
        <dbReference type="SAM" id="Coils"/>
    </source>
</evidence>
<evidence type="ECO:0000313" key="3">
    <source>
        <dbReference type="EMBL" id="PWZ03758.1"/>
    </source>
</evidence>
<evidence type="ECO:0000313" key="4">
    <source>
        <dbReference type="Proteomes" id="UP000246740"/>
    </source>
</evidence>
<keyword evidence="4" id="KW-1185">Reference proteome</keyword>
<dbReference type="PANTHER" id="PTHR13520">
    <property type="entry name" value="RAD50-INTERACTING PROTEIN 1 RINT-1"/>
    <property type="match status" value="1"/>
</dbReference>
<evidence type="ECO:0008006" key="5">
    <source>
        <dbReference type="Google" id="ProtNLM"/>
    </source>
</evidence>
<keyword evidence="1" id="KW-0175">Coiled coil</keyword>
<dbReference type="GO" id="GO:0070939">
    <property type="term" value="C:Dsl1/NZR complex"/>
    <property type="evidence" value="ECO:0007669"/>
    <property type="project" value="InterPro"/>
</dbReference>
<dbReference type="GO" id="GO:0060628">
    <property type="term" value="P:regulation of ER to Golgi vesicle-mediated transport"/>
    <property type="evidence" value="ECO:0007669"/>
    <property type="project" value="TreeGrafter"/>
</dbReference>
<dbReference type="Proteomes" id="UP000246740">
    <property type="component" value="Unassembled WGS sequence"/>
</dbReference>
<proteinExistence type="predicted"/>
<dbReference type="GO" id="GO:0006888">
    <property type="term" value="P:endoplasmic reticulum to Golgi vesicle-mediated transport"/>
    <property type="evidence" value="ECO:0007669"/>
    <property type="project" value="InterPro"/>
</dbReference>
<feature type="region of interest" description="Disordered" evidence="2">
    <location>
        <begin position="746"/>
        <end position="775"/>
    </location>
</feature>
<dbReference type="InterPro" id="IPR042044">
    <property type="entry name" value="EXOC6PINT-1/Sec15/Tip20_C_dom2"/>
</dbReference>
<sequence>MDPRHSLRGLEPHELGALLQGPTDSERFEHVVEHLNFVLPQLAATNEAGASPRVSPFSCLPSSDVLKTHLEKLKAAQQQASSRTAELESQLRERLLQNLAGVKLLRERLSSLPDEIASTEDKLLDLCEDLVVSDAAQSRPESSKSGPTTLMKQLEQLHDAIEQLQKAKSYFSLLSQAEDLRVRAQKQDQETEPTEREAALQSLAELDALVKQTERLAAKEESEPKFVSFLRAQRSAAFKALKRGRSTRLAEALSKAGWTGLPSKSKTDLDSAVTASNGHPNNESNTSFVGDADVRQCWSELCQLQDAAEHLGLLRRATAKARARDVSERKTAKHTSSFNASTKLTAGSDGYQPLLATQILVEPLLLRFRYHFDGDRATNRLDKPEWYLSHIAALIQSHSALFRPAVHGIPGSGGVVVRLCRQYANASPQLEIRRAYRHIDTYAELLHGLLTPLRRKLASSVPSLLDNPSLLAHTVFQALTFDAELEEKFPPCLTVLEGQGTYRVADDILANKEWFTRWLEGEKEFALRRFDNIMDAPDAWALGSSDSLADDDQQVFYSAGDARNDASNGDASHLERRTTKSARSVIDILEAVSERYKPLPSLSQRLSFLAIVQLPILRSYAVRLTKSLDAFESLSSAFARAMPGEIVAVAGVANPTSDSDMVKGLRGLGRLVKALLSAQYVCSELERWSESVFFVEMSEELHSTEEGRQLALGLRRDEASEQDRELDAASLGMLLRRGLKRGAAVARPLASDSRRQASSPTRESGSAGVGTPQLSDVGKTQILNEFGRYGVWEEPMHKFKEIAKRATNSIERLVISEILEQLRPYMLRRWDEEHPSANGSSSAATDAESIAGDEPEQEAIPTPSLIAALSMFSTHLGHLVTVLDGETLLPIYRHVAGSLSQALVDRVVMSGGSRRFSYSGGCRFRQDLEQGWLGVVSDILSSGSASSNRHMLGRRPEAPWKLARDVATLLSLPSTSSTSKADEGTVASTVPLAKAVQIAFDQPNSQTYVDLLTALGNIDDKKVNVREVLRRRVEVWK</sequence>
<dbReference type="Gene3D" id="1.20.58.670">
    <property type="entry name" value="Dsl1p vesicle tethering complex, Tip20p subunit, domain D"/>
    <property type="match status" value="1"/>
</dbReference>
<evidence type="ECO:0000256" key="2">
    <source>
        <dbReference type="SAM" id="MobiDB-lite"/>
    </source>
</evidence>
<dbReference type="Pfam" id="PF04437">
    <property type="entry name" value="RINT1_TIP1"/>
    <property type="match status" value="1"/>
</dbReference>
<dbReference type="InterPro" id="IPR042042">
    <property type="entry name" value="Tip20p_domB"/>
</dbReference>
<dbReference type="Gene3D" id="1.20.58.1420">
    <property type="entry name" value="Dsl1p vesicle tethering complex, Tip20p subunit, domain B"/>
    <property type="match status" value="1"/>
</dbReference>
<dbReference type="PROSITE" id="PS51386">
    <property type="entry name" value="RINT1_TIP20"/>
    <property type="match status" value="1"/>
</dbReference>
<feature type="compositionally biased region" description="Polar residues" evidence="2">
    <location>
        <begin position="273"/>
        <end position="287"/>
    </location>
</feature>
<reference evidence="3 4" key="1">
    <citation type="journal article" date="2018" name="Mol. Biol. Evol.">
        <title>Broad Genomic Sampling Reveals a Smut Pathogenic Ancestry of the Fungal Clade Ustilaginomycotina.</title>
        <authorList>
            <person name="Kijpornyongpan T."/>
            <person name="Mondo S.J."/>
            <person name="Barry K."/>
            <person name="Sandor L."/>
            <person name="Lee J."/>
            <person name="Lipzen A."/>
            <person name="Pangilinan J."/>
            <person name="LaButti K."/>
            <person name="Hainaut M."/>
            <person name="Henrissat B."/>
            <person name="Grigoriev I.V."/>
            <person name="Spatafora J.W."/>
            <person name="Aime M.C."/>
        </authorList>
    </citation>
    <scope>NUCLEOTIDE SEQUENCE [LARGE SCALE GENOMIC DNA]</scope>
    <source>
        <strain evidence="3 4">MCA 3645</strain>
    </source>
</reference>
<protein>
    <recommendedName>
        <fullName evidence="5">RINT-1 family protein</fullName>
    </recommendedName>
</protein>
<dbReference type="InParanoid" id="A0A317Y0U3"/>
<dbReference type="InterPro" id="IPR007528">
    <property type="entry name" value="RINT1_Tip20"/>
</dbReference>
<dbReference type="GO" id="GO:0006890">
    <property type="term" value="P:retrograde vesicle-mediated transport, Golgi to endoplasmic reticulum"/>
    <property type="evidence" value="ECO:0007669"/>
    <property type="project" value="InterPro"/>
</dbReference>
<dbReference type="AlphaFoldDB" id="A0A317Y0U3"/>
<organism evidence="3 4">
    <name type="scientific">Testicularia cyperi</name>
    <dbReference type="NCBI Taxonomy" id="1882483"/>
    <lineage>
        <taxon>Eukaryota</taxon>
        <taxon>Fungi</taxon>
        <taxon>Dikarya</taxon>
        <taxon>Basidiomycota</taxon>
        <taxon>Ustilaginomycotina</taxon>
        <taxon>Ustilaginomycetes</taxon>
        <taxon>Ustilaginales</taxon>
        <taxon>Anthracoideaceae</taxon>
        <taxon>Testicularia</taxon>
    </lineage>
</organism>
<accession>A0A317Y0U3</accession>